<dbReference type="Proteomes" id="UP001212997">
    <property type="component" value="Unassembled WGS sequence"/>
</dbReference>
<keyword evidence="4" id="KW-1185">Reference proteome</keyword>
<dbReference type="Gene3D" id="3.40.50.300">
    <property type="entry name" value="P-loop containing nucleotide triphosphate hydrolases"/>
    <property type="match status" value="1"/>
</dbReference>
<dbReference type="SUPFAM" id="SSF52540">
    <property type="entry name" value="P-loop containing nucleoside triphosphate hydrolases"/>
    <property type="match status" value="1"/>
</dbReference>
<dbReference type="InterPro" id="IPR027417">
    <property type="entry name" value="P-loop_NTPase"/>
</dbReference>
<feature type="domain" description="DEAD/DEAH-box helicase" evidence="2">
    <location>
        <begin position="77"/>
        <end position="135"/>
    </location>
</feature>
<evidence type="ECO:0000313" key="3">
    <source>
        <dbReference type="EMBL" id="KAJ3479947.1"/>
    </source>
</evidence>
<evidence type="ECO:0000313" key="4">
    <source>
        <dbReference type="Proteomes" id="UP001212997"/>
    </source>
</evidence>
<reference evidence="3" key="1">
    <citation type="submission" date="2022-07" db="EMBL/GenBank/DDBJ databases">
        <title>Genome Sequence of Physisporinus lineatus.</title>
        <authorList>
            <person name="Buettner E."/>
        </authorList>
    </citation>
    <scope>NUCLEOTIDE SEQUENCE</scope>
    <source>
        <strain evidence="3">VT162</strain>
    </source>
</reference>
<protein>
    <recommendedName>
        <fullName evidence="2">DEAD/DEAH-box helicase domain-containing protein</fullName>
    </recommendedName>
</protein>
<sequence length="163" mass="17838">MARKHIRPRSKFPRYSQPLLSSRRNISTPTTPSIIPENQPSTSTLPPKLYSPLSDNDLTILSQRMKDAYGWDEGPRSFQLAGVQAQLEGRDITIQAPTGAGKTAIAAGPHLSPMSEGKLTIVVSPLMALQDEMVLSDSVYGNSSNKFLINKNPGWHICAKTHT</sequence>
<gene>
    <name evidence="3" type="ORF">NLI96_g8697</name>
</gene>
<accession>A0AAD5YDQ9</accession>
<name>A0AAD5YDQ9_9APHY</name>
<comment type="caution">
    <text evidence="3">The sequence shown here is derived from an EMBL/GenBank/DDBJ whole genome shotgun (WGS) entry which is preliminary data.</text>
</comment>
<dbReference type="GO" id="GO:0003676">
    <property type="term" value="F:nucleic acid binding"/>
    <property type="evidence" value="ECO:0007669"/>
    <property type="project" value="InterPro"/>
</dbReference>
<proteinExistence type="predicted"/>
<dbReference type="GO" id="GO:0005524">
    <property type="term" value="F:ATP binding"/>
    <property type="evidence" value="ECO:0007669"/>
    <property type="project" value="InterPro"/>
</dbReference>
<feature type="compositionally biased region" description="Basic residues" evidence="1">
    <location>
        <begin position="1"/>
        <end position="12"/>
    </location>
</feature>
<feature type="region of interest" description="Disordered" evidence="1">
    <location>
        <begin position="1"/>
        <end position="49"/>
    </location>
</feature>
<evidence type="ECO:0000256" key="1">
    <source>
        <dbReference type="SAM" id="MobiDB-lite"/>
    </source>
</evidence>
<dbReference type="InterPro" id="IPR011545">
    <property type="entry name" value="DEAD/DEAH_box_helicase_dom"/>
</dbReference>
<dbReference type="Pfam" id="PF00270">
    <property type="entry name" value="DEAD"/>
    <property type="match status" value="1"/>
</dbReference>
<organism evidence="3 4">
    <name type="scientific">Meripilus lineatus</name>
    <dbReference type="NCBI Taxonomy" id="2056292"/>
    <lineage>
        <taxon>Eukaryota</taxon>
        <taxon>Fungi</taxon>
        <taxon>Dikarya</taxon>
        <taxon>Basidiomycota</taxon>
        <taxon>Agaricomycotina</taxon>
        <taxon>Agaricomycetes</taxon>
        <taxon>Polyporales</taxon>
        <taxon>Meripilaceae</taxon>
        <taxon>Meripilus</taxon>
    </lineage>
</organism>
<dbReference type="AlphaFoldDB" id="A0AAD5YDQ9"/>
<evidence type="ECO:0000259" key="2">
    <source>
        <dbReference type="Pfam" id="PF00270"/>
    </source>
</evidence>
<feature type="compositionally biased region" description="Polar residues" evidence="1">
    <location>
        <begin position="18"/>
        <end position="45"/>
    </location>
</feature>
<dbReference type="EMBL" id="JANAWD010000405">
    <property type="protein sequence ID" value="KAJ3479947.1"/>
    <property type="molecule type" value="Genomic_DNA"/>
</dbReference>